<organism evidence="1 2">
    <name type="scientific">Shimia thalassica</name>
    <dbReference type="NCBI Taxonomy" id="1715693"/>
    <lineage>
        <taxon>Bacteria</taxon>
        <taxon>Pseudomonadati</taxon>
        <taxon>Pseudomonadota</taxon>
        <taxon>Alphaproteobacteria</taxon>
        <taxon>Rhodobacterales</taxon>
        <taxon>Roseobacteraceae</taxon>
    </lineage>
</organism>
<evidence type="ECO:0000313" key="2">
    <source>
        <dbReference type="Proteomes" id="UP000051870"/>
    </source>
</evidence>
<accession>A0A0N7M950</accession>
<dbReference type="EMBL" id="CYTW01000001">
    <property type="protein sequence ID" value="CUJ94744.1"/>
    <property type="molecule type" value="Genomic_DNA"/>
</dbReference>
<dbReference type="RefSeq" id="WP_158503206.1">
    <property type="nucleotide sequence ID" value="NZ_CYTW01000001.1"/>
</dbReference>
<dbReference type="AlphaFoldDB" id="A0A0N7M950"/>
<reference evidence="2" key="1">
    <citation type="submission" date="2015-09" db="EMBL/GenBank/DDBJ databases">
        <authorList>
            <person name="Rodrigo-Torres Lidia"/>
            <person name="Arahal R.David."/>
        </authorList>
    </citation>
    <scope>NUCLEOTIDE SEQUENCE [LARGE SCALE GENOMIC DNA]</scope>
    <source>
        <strain evidence="2">CECT 7735</strain>
    </source>
</reference>
<dbReference type="STRING" id="1715693.PH7735_01782"/>
<evidence type="ECO:0000313" key="1">
    <source>
        <dbReference type="EMBL" id="CUJ94744.1"/>
    </source>
</evidence>
<dbReference type="GeneID" id="83883110"/>
<protein>
    <submittedName>
        <fullName evidence="1">Uncharacterized protein</fullName>
    </submittedName>
</protein>
<gene>
    <name evidence="1" type="ORF">PH7735_01782</name>
</gene>
<sequence length="55" mass="6430">MIEYAILEAEKKLRRELKYEEVESLKSYVREDLSVMAIEYAVLLGSIHDRLEDAA</sequence>
<proteinExistence type="predicted"/>
<keyword evidence="2" id="KW-1185">Reference proteome</keyword>
<name>A0A0N7M950_9RHOB</name>
<dbReference type="Proteomes" id="UP000051870">
    <property type="component" value="Unassembled WGS sequence"/>
</dbReference>